<dbReference type="InterPro" id="IPR024230">
    <property type="entry name" value="GspL_cyto_dom"/>
</dbReference>
<evidence type="ECO:0000256" key="11">
    <source>
        <dbReference type="SAM" id="Phobius"/>
    </source>
</evidence>
<evidence type="ECO:0000259" key="12">
    <source>
        <dbReference type="Pfam" id="PF05134"/>
    </source>
</evidence>
<sequence length="407" mass="46033">MKEKLFIRINSDERSLQWGILSGDEEGHSSFTDRGRLLIEDIETLGEQVSEQTVVLMLPAHRVKCFNEKTPTKNRKQLEKAIPYQLEEQILDNVDNQHFALGSFDAQDRLAINVVDKQYLAETLEQFKEVGVEPDFVISEAACLPYFNDAWSTLIEEQVFVRQEPNVFWSADKSLVEELLKLELQRDELSVSQAIRIYATEKQELNLDAVPGLATQYEVIEDTFQFLAHNFDEAGLNLLQQEFSSQKKVQRNYGVWKLPAIAASVVCVLGIVYLVSHIIHLNQQYSNLEERTLAETKKIYPTLPLTTAKIQINNSYRSIGGDSGSETSFALLMDKAIKAMDARSINFTQMEYIASRGELSMDVSAESYDILTRSQRSLESSGLKASMRNASENGGVWSARITVGLNK</sequence>
<keyword evidence="9 11" id="KW-0472">Membrane</keyword>
<dbReference type="Pfam" id="PF05134">
    <property type="entry name" value="T2SSL"/>
    <property type="match status" value="1"/>
</dbReference>
<evidence type="ECO:0000256" key="7">
    <source>
        <dbReference type="ARBA" id="ARBA00022927"/>
    </source>
</evidence>
<evidence type="ECO:0000256" key="10">
    <source>
        <dbReference type="PIRNR" id="PIRNR015761"/>
    </source>
</evidence>
<dbReference type="PIRSF" id="PIRSF015761">
    <property type="entry name" value="Protein_L"/>
    <property type="match status" value="1"/>
</dbReference>
<dbReference type="InterPro" id="IPR007812">
    <property type="entry name" value="T2SS_protein-GspL"/>
</dbReference>
<keyword evidence="3 10" id="KW-0813">Transport</keyword>
<feature type="transmembrane region" description="Helical" evidence="11">
    <location>
        <begin position="255"/>
        <end position="275"/>
    </location>
</feature>
<evidence type="ECO:0000256" key="1">
    <source>
        <dbReference type="ARBA" id="ARBA00004377"/>
    </source>
</evidence>
<evidence type="ECO:0000256" key="9">
    <source>
        <dbReference type="ARBA" id="ARBA00023136"/>
    </source>
</evidence>
<reference evidence="15" key="1">
    <citation type="journal article" date="2019" name="Int. J. Syst. Evol. Microbiol.">
        <title>The Global Catalogue of Microorganisms (GCM) 10K type strain sequencing project: providing services to taxonomists for standard genome sequencing and annotation.</title>
        <authorList>
            <consortium name="The Broad Institute Genomics Platform"/>
            <consortium name="The Broad Institute Genome Sequencing Center for Infectious Disease"/>
            <person name="Wu L."/>
            <person name="Ma J."/>
        </authorList>
    </citation>
    <scope>NUCLEOTIDE SEQUENCE [LARGE SCALE GENOMIC DNA]</scope>
    <source>
        <strain evidence="15">JCM 17728</strain>
    </source>
</reference>
<dbReference type="SUPFAM" id="SSF53067">
    <property type="entry name" value="Actin-like ATPase domain"/>
    <property type="match status" value="1"/>
</dbReference>
<evidence type="ECO:0000256" key="8">
    <source>
        <dbReference type="ARBA" id="ARBA00022989"/>
    </source>
</evidence>
<dbReference type="NCBIfam" id="TIGR01709">
    <property type="entry name" value="typeII_sec_gspL"/>
    <property type="match status" value="1"/>
</dbReference>
<feature type="domain" description="GspL cytoplasmic actin-ATPase-like" evidence="12">
    <location>
        <begin position="5"/>
        <end position="245"/>
    </location>
</feature>
<evidence type="ECO:0000259" key="13">
    <source>
        <dbReference type="Pfam" id="PF12693"/>
    </source>
</evidence>
<dbReference type="Proteomes" id="UP001501011">
    <property type="component" value="Unassembled WGS sequence"/>
</dbReference>
<comment type="function">
    <text evidence="10">Inner membrane component of the type II secretion system required for the energy-dependent secretion of extracellular factors such as proteases and toxins from the periplasm.</text>
</comment>
<proteinExistence type="inferred from homology"/>
<dbReference type="InterPro" id="IPR043129">
    <property type="entry name" value="ATPase_NBD"/>
</dbReference>
<dbReference type="Gene3D" id="3.30.1360.100">
    <property type="entry name" value="General secretion pathway protein M, EpsM"/>
    <property type="match status" value="1"/>
</dbReference>
<keyword evidence="7 10" id="KW-0653">Protein transport</keyword>
<evidence type="ECO:0000256" key="6">
    <source>
        <dbReference type="ARBA" id="ARBA00022692"/>
    </source>
</evidence>
<dbReference type="EMBL" id="BAABFV010000001">
    <property type="protein sequence ID" value="GAA4358889.1"/>
    <property type="molecule type" value="Genomic_DNA"/>
</dbReference>
<protein>
    <recommendedName>
        <fullName evidence="10">Type II secretion system protein L</fullName>
        <shortName evidence="10">T2SS protein L</shortName>
    </recommendedName>
</protein>
<organism evidence="14 15">
    <name type="scientific">Kangiella marina</name>
    <dbReference type="NCBI Taxonomy" id="1079178"/>
    <lineage>
        <taxon>Bacteria</taxon>
        <taxon>Pseudomonadati</taxon>
        <taxon>Pseudomonadota</taxon>
        <taxon>Gammaproteobacteria</taxon>
        <taxon>Kangiellales</taxon>
        <taxon>Kangiellaceae</taxon>
        <taxon>Kangiella</taxon>
    </lineage>
</organism>
<keyword evidence="8 11" id="KW-1133">Transmembrane helix</keyword>
<dbReference type="CDD" id="cd24017">
    <property type="entry name" value="ASKHA_T2SSL_N"/>
    <property type="match status" value="1"/>
</dbReference>
<comment type="similarity">
    <text evidence="2 10">Belongs to the GSP L family.</text>
</comment>
<keyword evidence="5" id="KW-0997">Cell inner membrane</keyword>
<evidence type="ECO:0000256" key="4">
    <source>
        <dbReference type="ARBA" id="ARBA00022475"/>
    </source>
</evidence>
<keyword evidence="15" id="KW-1185">Reference proteome</keyword>
<dbReference type="Pfam" id="PF12693">
    <property type="entry name" value="GspL_C"/>
    <property type="match status" value="1"/>
</dbReference>
<evidence type="ECO:0000256" key="2">
    <source>
        <dbReference type="ARBA" id="ARBA00005318"/>
    </source>
</evidence>
<evidence type="ECO:0000256" key="3">
    <source>
        <dbReference type="ARBA" id="ARBA00022448"/>
    </source>
</evidence>
<gene>
    <name evidence="14" type="ORF">GCM10023151_09290</name>
</gene>
<comment type="caution">
    <text evidence="14">The sequence shown here is derived from an EMBL/GenBank/DDBJ whole genome shotgun (WGS) entry which is preliminary data.</text>
</comment>
<dbReference type="InterPro" id="IPR025691">
    <property type="entry name" value="GspL_pp_dom"/>
</dbReference>
<accession>A0ABP8IHR7</accession>
<name>A0ABP8IHR7_9GAMM</name>
<dbReference type="Gene3D" id="3.30.420.380">
    <property type="match status" value="1"/>
</dbReference>
<evidence type="ECO:0000313" key="15">
    <source>
        <dbReference type="Proteomes" id="UP001501011"/>
    </source>
</evidence>
<keyword evidence="4" id="KW-1003">Cell membrane</keyword>
<feature type="domain" description="GspL periplasmic" evidence="13">
    <location>
        <begin position="251"/>
        <end position="404"/>
    </location>
</feature>
<comment type="subcellular location">
    <subcellularLocation>
        <location evidence="1">Cell inner membrane</location>
        <topology evidence="1">Single-pass membrane protein</topology>
    </subcellularLocation>
</comment>
<dbReference type="RefSeq" id="WP_345292031.1">
    <property type="nucleotide sequence ID" value="NZ_BAABFV010000001.1"/>
</dbReference>
<evidence type="ECO:0000256" key="5">
    <source>
        <dbReference type="ARBA" id="ARBA00022519"/>
    </source>
</evidence>
<evidence type="ECO:0000313" key="14">
    <source>
        <dbReference type="EMBL" id="GAA4358889.1"/>
    </source>
</evidence>
<keyword evidence="6 11" id="KW-0812">Transmembrane</keyword>